<feature type="signal peptide" evidence="2">
    <location>
        <begin position="1"/>
        <end position="19"/>
    </location>
</feature>
<feature type="chain" id="PRO_5029602235" evidence="2">
    <location>
        <begin position="20"/>
        <end position="125"/>
    </location>
</feature>
<dbReference type="AlphaFoldDB" id="A0A7M7NPB0"/>
<keyword evidence="2" id="KW-0732">Signal</keyword>
<accession>A0A7M7NPB0</accession>
<dbReference type="Proteomes" id="UP000007110">
    <property type="component" value="Unassembled WGS sequence"/>
</dbReference>
<feature type="region of interest" description="Disordered" evidence="1">
    <location>
        <begin position="25"/>
        <end position="71"/>
    </location>
</feature>
<feature type="compositionally biased region" description="Polar residues" evidence="1">
    <location>
        <begin position="105"/>
        <end position="119"/>
    </location>
</feature>
<evidence type="ECO:0000313" key="3">
    <source>
        <dbReference type="EnsemblMetazoa" id="XP_030839501"/>
    </source>
</evidence>
<proteinExistence type="predicted"/>
<feature type="region of interest" description="Disordered" evidence="1">
    <location>
        <begin position="105"/>
        <end position="125"/>
    </location>
</feature>
<keyword evidence="4" id="KW-1185">Reference proteome</keyword>
<reference evidence="4" key="1">
    <citation type="submission" date="2015-02" db="EMBL/GenBank/DDBJ databases">
        <title>Genome sequencing for Strongylocentrotus purpuratus.</title>
        <authorList>
            <person name="Murali S."/>
            <person name="Liu Y."/>
            <person name="Vee V."/>
            <person name="English A."/>
            <person name="Wang M."/>
            <person name="Skinner E."/>
            <person name="Han Y."/>
            <person name="Muzny D.M."/>
            <person name="Worley K.C."/>
            <person name="Gibbs R.A."/>
        </authorList>
    </citation>
    <scope>NUCLEOTIDE SEQUENCE</scope>
</reference>
<sequence>MKQLCAILLTVLVFGAVLADAVRRQERRDTRLDRRDTRRETRRTEMRRDMRRDMRRETRRDTRRDERRDERRRLSFKLGEDSGLEILGLMNTVFVKVGVQRSAVPSRTVESAASYSLSPTEEGMP</sequence>
<dbReference type="GeneID" id="105440258"/>
<name>A0A7M7NPB0_STRPU</name>
<protein>
    <submittedName>
        <fullName evidence="3">Uncharacterized protein</fullName>
    </submittedName>
</protein>
<reference evidence="3" key="2">
    <citation type="submission" date="2021-01" db="UniProtKB">
        <authorList>
            <consortium name="EnsemblMetazoa"/>
        </authorList>
    </citation>
    <scope>IDENTIFICATION</scope>
</reference>
<organism evidence="3 4">
    <name type="scientific">Strongylocentrotus purpuratus</name>
    <name type="common">Purple sea urchin</name>
    <dbReference type="NCBI Taxonomy" id="7668"/>
    <lineage>
        <taxon>Eukaryota</taxon>
        <taxon>Metazoa</taxon>
        <taxon>Echinodermata</taxon>
        <taxon>Eleutherozoa</taxon>
        <taxon>Echinozoa</taxon>
        <taxon>Echinoidea</taxon>
        <taxon>Euechinoidea</taxon>
        <taxon>Echinacea</taxon>
        <taxon>Camarodonta</taxon>
        <taxon>Echinidea</taxon>
        <taxon>Strongylocentrotidae</taxon>
        <taxon>Strongylocentrotus</taxon>
    </lineage>
</organism>
<evidence type="ECO:0000313" key="4">
    <source>
        <dbReference type="Proteomes" id="UP000007110"/>
    </source>
</evidence>
<evidence type="ECO:0000256" key="1">
    <source>
        <dbReference type="SAM" id="MobiDB-lite"/>
    </source>
</evidence>
<dbReference type="KEGG" id="spu:105440258"/>
<dbReference type="RefSeq" id="XP_030839501.1">
    <property type="nucleotide sequence ID" value="XM_030983641.1"/>
</dbReference>
<dbReference type="InParanoid" id="A0A7M7NPB0"/>
<dbReference type="EnsemblMetazoa" id="XM_030983641">
    <property type="protein sequence ID" value="XP_030839501"/>
    <property type="gene ID" value="LOC105440258"/>
</dbReference>
<evidence type="ECO:0000256" key="2">
    <source>
        <dbReference type="SAM" id="SignalP"/>
    </source>
</evidence>